<proteinExistence type="predicted"/>
<name>A0A2P2NF08_RHIMU</name>
<organism evidence="1">
    <name type="scientific">Rhizophora mucronata</name>
    <name type="common">Asiatic mangrove</name>
    <dbReference type="NCBI Taxonomy" id="61149"/>
    <lineage>
        <taxon>Eukaryota</taxon>
        <taxon>Viridiplantae</taxon>
        <taxon>Streptophyta</taxon>
        <taxon>Embryophyta</taxon>
        <taxon>Tracheophyta</taxon>
        <taxon>Spermatophyta</taxon>
        <taxon>Magnoliopsida</taxon>
        <taxon>eudicotyledons</taxon>
        <taxon>Gunneridae</taxon>
        <taxon>Pentapetalae</taxon>
        <taxon>rosids</taxon>
        <taxon>fabids</taxon>
        <taxon>Malpighiales</taxon>
        <taxon>Rhizophoraceae</taxon>
        <taxon>Rhizophora</taxon>
    </lineage>
</organism>
<dbReference type="AlphaFoldDB" id="A0A2P2NF08"/>
<dbReference type="EMBL" id="GGEC01060591">
    <property type="protein sequence ID" value="MBX41075.1"/>
    <property type="molecule type" value="Transcribed_RNA"/>
</dbReference>
<sequence length="22" mass="2277">MVGLLGIMLETETDGSEGLVLV</sequence>
<reference evidence="1" key="1">
    <citation type="submission" date="2018-02" db="EMBL/GenBank/DDBJ databases">
        <title>Rhizophora mucronata_Transcriptome.</title>
        <authorList>
            <person name="Meera S.P."/>
            <person name="Sreeshan A."/>
            <person name="Augustine A."/>
        </authorList>
    </citation>
    <scope>NUCLEOTIDE SEQUENCE</scope>
    <source>
        <tissue evidence="1">Leaf</tissue>
    </source>
</reference>
<protein>
    <submittedName>
        <fullName evidence="1">Uncharacterized protein</fullName>
    </submittedName>
</protein>
<evidence type="ECO:0000313" key="1">
    <source>
        <dbReference type="EMBL" id="MBX41075.1"/>
    </source>
</evidence>
<accession>A0A2P2NF08</accession>